<evidence type="ECO:0000313" key="2">
    <source>
        <dbReference type="Proteomes" id="UP001139414"/>
    </source>
</evidence>
<accession>A0A9X1LJW1</accession>
<dbReference type="Proteomes" id="UP001139414">
    <property type="component" value="Unassembled WGS sequence"/>
</dbReference>
<dbReference type="RefSeq" id="WP_229340783.1">
    <property type="nucleotide sequence ID" value="NZ_JAJBZG010000005.1"/>
</dbReference>
<name>A0A9X1LJW1_9FLAO</name>
<dbReference type="EMBL" id="JAJBZG010000005">
    <property type="protein sequence ID" value="MCB7481635.1"/>
    <property type="molecule type" value="Genomic_DNA"/>
</dbReference>
<reference evidence="1" key="1">
    <citation type="submission" date="2021-10" db="EMBL/GenBank/DDBJ databases">
        <title>Gramella sp. ASW11-100T, isolated from marine sediment.</title>
        <authorList>
            <person name="Xia C."/>
        </authorList>
    </citation>
    <scope>NUCLEOTIDE SEQUENCE</scope>
    <source>
        <strain evidence="1">ASW11-100</strain>
    </source>
</reference>
<organism evidence="1 2">
    <name type="scientific">Christiangramia sediminis</name>
    <dbReference type="NCBI Taxonomy" id="2881336"/>
    <lineage>
        <taxon>Bacteria</taxon>
        <taxon>Pseudomonadati</taxon>
        <taxon>Bacteroidota</taxon>
        <taxon>Flavobacteriia</taxon>
        <taxon>Flavobacteriales</taxon>
        <taxon>Flavobacteriaceae</taxon>
        <taxon>Christiangramia</taxon>
    </lineage>
</organism>
<evidence type="ECO:0000313" key="1">
    <source>
        <dbReference type="EMBL" id="MCB7481635.1"/>
    </source>
</evidence>
<gene>
    <name evidence="1" type="ORF">LGQ90_10220</name>
</gene>
<proteinExistence type="predicted"/>
<keyword evidence="2" id="KW-1185">Reference proteome</keyword>
<dbReference type="AlphaFoldDB" id="A0A9X1LJW1"/>
<comment type="caution">
    <text evidence="1">The sequence shown here is derived from an EMBL/GenBank/DDBJ whole genome shotgun (WGS) entry which is preliminary data.</text>
</comment>
<protein>
    <submittedName>
        <fullName evidence="1">Uncharacterized protein</fullName>
    </submittedName>
</protein>
<sequence length="155" mass="18465">MGYTKRGMIFPVSSAILERIDEYQDTLEHYSSPRVDLIDWKATPDHNVEILNDTIDIYRYYDLTKQAEFLYDCVEDTIEKIIPAELDYLEKYDRMTQFINEYTSLPDTKVDLLIKFLDQNGGKLSKKKKEKHFEELGDQEINILEENFEEIFMNE</sequence>